<dbReference type="InterPro" id="IPR036291">
    <property type="entry name" value="NAD(P)-bd_dom_sf"/>
</dbReference>
<comment type="caution">
    <text evidence="1">The sequence shown here is derived from an EMBL/GenBank/DDBJ whole genome shotgun (WGS) entry which is preliminary data.</text>
</comment>
<sequence length="333" mass="35553">MRLLVLGGTAWLGRAVAEAARDAGDSVVCLARGESGDAAEGVQLVRGDRRDPASYDLLPGEFDAAVDVSRQPGHVRSAAAALEPRCSHFIFVSTGNVYADPSALRKTVDAPLLEPLAGDVMATMADYGPAKVACEQVVADAFGSSRLLIARSGLIGGPGDWSGRTTYWPSRFAAPSHPDGRVLVPDAPNLMTQVIDVRDLGFWLVDSARQHRAGTVNATGDSIPFEEHIALTREITGHRGSLVRAAPDWLDRHGVRTWSGPTSLPLWLRQPDYSGFNDLDNTTARAHGLVSRPLAETLLDGLRAPPAQPVAGLTDDEERSLLDAWDAQKATRG</sequence>
<evidence type="ECO:0000313" key="1">
    <source>
        <dbReference type="EMBL" id="KJE24208.1"/>
    </source>
</evidence>
<keyword evidence="2" id="KW-1185">Reference proteome</keyword>
<reference evidence="2" key="1">
    <citation type="submission" date="2015-02" db="EMBL/GenBank/DDBJ databases">
        <title>Draft Genome of Frankia sp. CpI1-S.</title>
        <authorList>
            <person name="Oshone R.T."/>
            <person name="Ngom M."/>
            <person name="Ghodhbane-Gtari F."/>
            <person name="Gtari M."/>
            <person name="Morris K."/>
            <person name="Thomas K."/>
            <person name="Sen A."/>
            <person name="Tisa L.S."/>
        </authorList>
    </citation>
    <scope>NUCLEOTIDE SEQUENCE [LARGE SCALE GENOMIC DNA]</scope>
    <source>
        <strain evidence="2">CpI1-S</strain>
    </source>
</reference>
<dbReference type="SUPFAM" id="SSF51735">
    <property type="entry name" value="NAD(P)-binding Rossmann-fold domains"/>
    <property type="match status" value="1"/>
</dbReference>
<dbReference type="Proteomes" id="UP000032545">
    <property type="component" value="Unassembled WGS sequence"/>
</dbReference>
<gene>
    <name evidence="1" type="ORF">FF36_01283</name>
</gene>
<dbReference type="EMBL" id="JYFN01000007">
    <property type="protein sequence ID" value="KJE24208.1"/>
    <property type="molecule type" value="Genomic_DNA"/>
</dbReference>
<organism evidence="1 2">
    <name type="scientific">Frankia torreyi</name>
    <dbReference type="NCBI Taxonomy" id="1856"/>
    <lineage>
        <taxon>Bacteria</taxon>
        <taxon>Bacillati</taxon>
        <taxon>Actinomycetota</taxon>
        <taxon>Actinomycetes</taxon>
        <taxon>Frankiales</taxon>
        <taxon>Frankiaceae</taxon>
        <taxon>Frankia</taxon>
    </lineage>
</organism>
<reference evidence="1 2" key="2">
    <citation type="journal article" date="2016" name="Genome Announc.">
        <title>Permanent Draft Genome Sequences for Two Variants of Frankia sp. Strain CpI1, the First Frankia Strain Isolated from Root Nodules of Comptonia peregrina.</title>
        <authorList>
            <person name="Oshone R."/>
            <person name="Hurst S.G.IV."/>
            <person name="Abebe-Akele F."/>
            <person name="Simpson S."/>
            <person name="Morris K."/>
            <person name="Thomas W.K."/>
            <person name="Tisa L.S."/>
        </authorList>
    </citation>
    <scope>NUCLEOTIDE SEQUENCE [LARGE SCALE GENOMIC DNA]</scope>
    <source>
        <strain evidence="2">CpI1-S</strain>
    </source>
</reference>
<protein>
    <submittedName>
        <fullName evidence="1">Nucleoside-diphosphate-sugar epimerase</fullName>
    </submittedName>
</protein>
<dbReference type="OrthoDB" id="7941246at2"/>
<evidence type="ECO:0000313" key="2">
    <source>
        <dbReference type="Proteomes" id="UP000032545"/>
    </source>
</evidence>
<dbReference type="PATRIC" id="fig|1502723.3.peg.5507"/>
<dbReference type="AlphaFoldDB" id="A0A0D8BIZ5"/>
<accession>A0A0D8BIZ5</accession>
<dbReference type="Gene3D" id="3.40.50.720">
    <property type="entry name" value="NAD(P)-binding Rossmann-like Domain"/>
    <property type="match status" value="1"/>
</dbReference>
<proteinExistence type="predicted"/>
<name>A0A0D8BIZ5_9ACTN</name>